<keyword evidence="7" id="KW-0677">Repeat</keyword>
<keyword evidence="11" id="KW-0465">Mannose-binding</keyword>
<evidence type="ECO:0000256" key="3">
    <source>
        <dbReference type="ARBA" id="ARBA00022577"/>
    </source>
</evidence>
<feature type="chain" id="PRO_5025378623" evidence="16">
    <location>
        <begin position="25"/>
        <end position="197"/>
    </location>
</feature>
<dbReference type="GO" id="GO:0009506">
    <property type="term" value="C:plasmodesma"/>
    <property type="evidence" value="ECO:0007669"/>
    <property type="project" value="UniProtKB-SubCell"/>
</dbReference>
<evidence type="ECO:0000256" key="12">
    <source>
        <dbReference type="ARBA" id="ARBA00023157"/>
    </source>
</evidence>
<comment type="similarity">
    <text evidence="14">Belongs to the cysteine-rich repeat secretory protein family. Plasmodesmata-located proteins (PDLD) subfamily.</text>
</comment>
<dbReference type="AlphaFoldDB" id="A0A6A3CZA7"/>
<dbReference type="PANTHER" id="PTHR32080">
    <property type="entry name" value="ANTIFUNGAL PROTEIN GINKBILOBIN-2-LIKE"/>
    <property type="match status" value="1"/>
</dbReference>
<comment type="subcellular location">
    <subcellularLocation>
        <location evidence="13">Cell junction</location>
        <location evidence="13">Plasmodesma</location>
    </subcellularLocation>
    <subcellularLocation>
        <location evidence="1">Cell membrane</location>
        <topology evidence="1">Single-pass type I membrane protein</topology>
    </subcellularLocation>
</comment>
<keyword evidence="4" id="KW-0945">Host-virus interaction</keyword>
<dbReference type="InterPro" id="IPR038408">
    <property type="entry name" value="GNK2_sf"/>
</dbReference>
<keyword evidence="12" id="KW-1015">Disulfide bond</keyword>
<keyword evidence="8" id="KW-0611">Plant defense</keyword>
<comment type="caution">
    <text evidence="18">The sequence shown here is derived from an EMBL/GenBank/DDBJ whole genome shotgun (WGS) entry which is preliminary data.</text>
</comment>
<dbReference type="CDD" id="cd23509">
    <property type="entry name" value="Gnk2-like"/>
    <property type="match status" value="1"/>
</dbReference>
<sequence length="197" mass="21540">MDYLPKLAAVGMIGLLLLCSNVRSVPDTSVIIVLCNSGSYSEGDPFATSLAYVLEDLEAVTPMRKGHDYFNISPYPNAFAYGHAACNQSLTTSDCAACLSAAEIAMFGTCQSRIGSRSVLHDCTISVTTPSVGKEHSEAHSMNQEHQANTSGYNLDGSEDQLRFPGRNDTTLYAHLVFDMSWSNVHHLYHLKPLWVF</sequence>
<dbReference type="FunFam" id="3.30.430.20:FF:000023">
    <property type="entry name" value="Antifungal protein ginkbilobin-2"/>
    <property type="match status" value="1"/>
</dbReference>
<dbReference type="GO" id="GO:0005537">
    <property type="term" value="F:D-mannose binding"/>
    <property type="evidence" value="ECO:0007669"/>
    <property type="project" value="UniProtKB-KW"/>
</dbReference>
<keyword evidence="3" id="KW-0295">Fungicide</keyword>
<dbReference type="Proteomes" id="UP000436088">
    <property type="component" value="Unassembled WGS sequence"/>
</dbReference>
<dbReference type="Gene3D" id="3.30.430.20">
    <property type="entry name" value="Gnk2 domain, C-X8-C-X2-C motif"/>
    <property type="match status" value="1"/>
</dbReference>
<accession>A0A6A3CZA7</accession>
<evidence type="ECO:0000256" key="15">
    <source>
        <dbReference type="SAM" id="MobiDB-lite"/>
    </source>
</evidence>
<evidence type="ECO:0000256" key="6">
    <source>
        <dbReference type="ARBA" id="ARBA00022734"/>
    </source>
</evidence>
<dbReference type="InterPro" id="IPR051378">
    <property type="entry name" value="Cell2Cell_Antifungal"/>
</dbReference>
<evidence type="ECO:0000256" key="4">
    <source>
        <dbReference type="ARBA" id="ARBA00022581"/>
    </source>
</evidence>
<keyword evidence="19" id="KW-1185">Reference proteome</keyword>
<evidence type="ECO:0000256" key="10">
    <source>
        <dbReference type="ARBA" id="ARBA00023022"/>
    </source>
</evidence>
<dbReference type="EMBL" id="VEPZ02000143">
    <property type="protein sequence ID" value="KAE8732521.1"/>
    <property type="molecule type" value="Genomic_DNA"/>
</dbReference>
<keyword evidence="9" id="KW-0965">Cell junction</keyword>
<evidence type="ECO:0000256" key="9">
    <source>
        <dbReference type="ARBA" id="ARBA00022949"/>
    </source>
</evidence>
<keyword evidence="10" id="KW-0044">Antibiotic</keyword>
<evidence type="ECO:0000256" key="13">
    <source>
        <dbReference type="ARBA" id="ARBA00024184"/>
    </source>
</evidence>
<dbReference type="GO" id="GO:0031640">
    <property type="term" value="P:killing of cells of another organism"/>
    <property type="evidence" value="ECO:0007669"/>
    <property type="project" value="UniProtKB-KW"/>
</dbReference>
<organism evidence="18 19">
    <name type="scientific">Hibiscus syriacus</name>
    <name type="common">Rose of Sharon</name>
    <dbReference type="NCBI Taxonomy" id="106335"/>
    <lineage>
        <taxon>Eukaryota</taxon>
        <taxon>Viridiplantae</taxon>
        <taxon>Streptophyta</taxon>
        <taxon>Embryophyta</taxon>
        <taxon>Tracheophyta</taxon>
        <taxon>Spermatophyta</taxon>
        <taxon>Magnoliopsida</taxon>
        <taxon>eudicotyledons</taxon>
        <taxon>Gunneridae</taxon>
        <taxon>Pentapetalae</taxon>
        <taxon>rosids</taxon>
        <taxon>malvids</taxon>
        <taxon>Malvales</taxon>
        <taxon>Malvaceae</taxon>
        <taxon>Malvoideae</taxon>
        <taxon>Hibiscus</taxon>
    </lineage>
</organism>
<proteinExistence type="inferred from homology"/>
<dbReference type="GO" id="GO:0005886">
    <property type="term" value="C:plasma membrane"/>
    <property type="evidence" value="ECO:0007669"/>
    <property type="project" value="UniProtKB-SubCell"/>
</dbReference>
<dbReference type="GO" id="GO:0050832">
    <property type="term" value="P:defense response to fungus"/>
    <property type="evidence" value="ECO:0007669"/>
    <property type="project" value="UniProtKB-KW"/>
</dbReference>
<evidence type="ECO:0000313" key="18">
    <source>
        <dbReference type="EMBL" id="KAE8732521.1"/>
    </source>
</evidence>
<feature type="domain" description="Gnk2-homologous" evidence="17">
    <location>
        <begin position="28"/>
        <end position="132"/>
    </location>
</feature>
<evidence type="ECO:0000259" key="17">
    <source>
        <dbReference type="PROSITE" id="PS51473"/>
    </source>
</evidence>
<keyword evidence="5 16" id="KW-0732">Signal</keyword>
<dbReference type="Pfam" id="PF01657">
    <property type="entry name" value="Stress-antifung"/>
    <property type="match status" value="1"/>
</dbReference>
<dbReference type="GO" id="GO:0042742">
    <property type="term" value="P:defense response to bacterium"/>
    <property type="evidence" value="ECO:0007669"/>
    <property type="project" value="UniProtKB-KW"/>
</dbReference>
<evidence type="ECO:0000256" key="11">
    <source>
        <dbReference type="ARBA" id="ARBA00023035"/>
    </source>
</evidence>
<dbReference type="InterPro" id="IPR002902">
    <property type="entry name" value="GNK2"/>
</dbReference>
<evidence type="ECO:0000256" key="14">
    <source>
        <dbReference type="ARBA" id="ARBA00038393"/>
    </source>
</evidence>
<feature type="region of interest" description="Disordered" evidence="15">
    <location>
        <begin position="134"/>
        <end position="153"/>
    </location>
</feature>
<keyword evidence="6" id="KW-0430">Lectin</keyword>
<evidence type="ECO:0000256" key="7">
    <source>
        <dbReference type="ARBA" id="ARBA00022737"/>
    </source>
</evidence>
<evidence type="ECO:0000256" key="5">
    <source>
        <dbReference type="ARBA" id="ARBA00022729"/>
    </source>
</evidence>
<reference evidence="18" key="1">
    <citation type="submission" date="2019-09" db="EMBL/GenBank/DDBJ databases">
        <title>Draft genome information of white flower Hibiscus syriacus.</title>
        <authorList>
            <person name="Kim Y.-M."/>
        </authorList>
    </citation>
    <scope>NUCLEOTIDE SEQUENCE [LARGE SCALE GENOMIC DNA]</scope>
    <source>
        <strain evidence="18">YM2019G1</strain>
    </source>
</reference>
<evidence type="ECO:0000256" key="16">
    <source>
        <dbReference type="SAM" id="SignalP"/>
    </source>
</evidence>
<evidence type="ECO:0000256" key="2">
    <source>
        <dbReference type="ARBA" id="ARBA00022529"/>
    </source>
</evidence>
<feature type="compositionally biased region" description="Polar residues" evidence="15">
    <location>
        <begin position="140"/>
        <end position="153"/>
    </location>
</feature>
<gene>
    <name evidence="18" type="ORF">F3Y22_tig00001849pilonHSYRG00001</name>
</gene>
<evidence type="ECO:0000256" key="8">
    <source>
        <dbReference type="ARBA" id="ARBA00022821"/>
    </source>
</evidence>
<dbReference type="PROSITE" id="PS51473">
    <property type="entry name" value="GNK2"/>
    <property type="match status" value="1"/>
</dbReference>
<keyword evidence="2" id="KW-0929">Antimicrobial</keyword>
<feature type="signal peptide" evidence="16">
    <location>
        <begin position="1"/>
        <end position="24"/>
    </location>
</feature>
<protein>
    <submittedName>
        <fullName evidence="18">Trichome birefringence-like 11 isoform 1</fullName>
    </submittedName>
</protein>
<evidence type="ECO:0000256" key="1">
    <source>
        <dbReference type="ARBA" id="ARBA00004251"/>
    </source>
</evidence>
<dbReference type="PANTHER" id="PTHR32080:SF54">
    <property type="entry name" value="GNK2-HOMOLOGOUS DOMAIN-CONTAINING PROTEIN"/>
    <property type="match status" value="1"/>
</dbReference>
<name>A0A6A3CZA7_HIBSY</name>
<evidence type="ECO:0000313" key="19">
    <source>
        <dbReference type="Proteomes" id="UP000436088"/>
    </source>
</evidence>